<dbReference type="PANTHER" id="PTHR43280:SF29">
    <property type="entry name" value="ARAC-FAMILY TRANSCRIPTIONAL REGULATOR"/>
    <property type="match status" value="1"/>
</dbReference>
<evidence type="ECO:0000256" key="3">
    <source>
        <dbReference type="ARBA" id="ARBA00023163"/>
    </source>
</evidence>
<dbReference type="SUPFAM" id="SSF51215">
    <property type="entry name" value="Regulatory protein AraC"/>
    <property type="match status" value="1"/>
</dbReference>
<keyword evidence="6" id="KW-1185">Reference proteome</keyword>
<dbReference type="InterPro" id="IPR037923">
    <property type="entry name" value="HTH-like"/>
</dbReference>
<accession>A0ABS8HRY7</accession>
<evidence type="ECO:0000256" key="1">
    <source>
        <dbReference type="ARBA" id="ARBA00023015"/>
    </source>
</evidence>
<sequence length="275" mass="31578">MKVNIDDMADGFSRISFNIVDAGRFVIEPGRKCIATYTAAASGIIFPLRGKARMTFEGVPYEMEPGRFFHAGPRMTLDKEVLGESNWEFVLIHYKIPDSEKYTFPYALSHYELDSGYSPRINDMLQRLCHTCRMPSNLQALRAKSLFLSVMDEVLTCSTNRRKESGRALVEQSIEYMDNHYMEQLTIPKLAGQYGLSSKQFAYLFQKHVKMSPNEYLISQRMKRAKELLCTTTCSVSEISDYVGYSDSYYFSKLFKKRTGTSPSTLRNFFEKNTG</sequence>
<evidence type="ECO:0000256" key="2">
    <source>
        <dbReference type="ARBA" id="ARBA00023125"/>
    </source>
</evidence>
<keyword evidence="3" id="KW-0804">Transcription</keyword>
<dbReference type="Gene3D" id="1.10.10.60">
    <property type="entry name" value="Homeodomain-like"/>
    <property type="match status" value="2"/>
</dbReference>
<dbReference type="EMBL" id="JAJHJB010000013">
    <property type="protein sequence ID" value="MCC5465949.1"/>
    <property type="molecule type" value="Genomic_DNA"/>
</dbReference>
<evidence type="ECO:0000259" key="4">
    <source>
        <dbReference type="PROSITE" id="PS01124"/>
    </source>
</evidence>
<feature type="domain" description="HTH araC/xylS-type" evidence="4">
    <location>
        <begin position="171"/>
        <end position="269"/>
    </location>
</feature>
<dbReference type="SMART" id="SM00342">
    <property type="entry name" value="HTH_ARAC"/>
    <property type="match status" value="1"/>
</dbReference>
<evidence type="ECO:0000313" key="5">
    <source>
        <dbReference type="EMBL" id="MCC5465949.1"/>
    </source>
</evidence>
<protein>
    <submittedName>
        <fullName evidence="5">AraC family transcriptional regulator</fullName>
    </submittedName>
</protein>
<name>A0ABS8HRY7_9FIRM</name>
<gene>
    <name evidence="5" type="ORF">LMF89_11335</name>
</gene>
<dbReference type="PANTHER" id="PTHR43280">
    <property type="entry name" value="ARAC-FAMILY TRANSCRIPTIONAL REGULATOR"/>
    <property type="match status" value="1"/>
</dbReference>
<dbReference type="Pfam" id="PF12833">
    <property type="entry name" value="HTH_18"/>
    <property type="match status" value="1"/>
</dbReference>
<organism evidence="5 6">
    <name type="scientific">Pelosinus baikalensis</name>
    <dbReference type="NCBI Taxonomy" id="2892015"/>
    <lineage>
        <taxon>Bacteria</taxon>
        <taxon>Bacillati</taxon>
        <taxon>Bacillota</taxon>
        <taxon>Negativicutes</taxon>
        <taxon>Selenomonadales</taxon>
        <taxon>Sporomusaceae</taxon>
        <taxon>Pelosinus</taxon>
    </lineage>
</organism>
<dbReference type="Proteomes" id="UP001165492">
    <property type="component" value="Unassembled WGS sequence"/>
</dbReference>
<dbReference type="PROSITE" id="PS01124">
    <property type="entry name" value="HTH_ARAC_FAMILY_2"/>
    <property type="match status" value="1"/>
</dbReference>
<comment type="caution">
    <text evidence="5">The sequence shown here is derived from an EMBL/GenBank/DDBJ whole genome shotgun (WGS) entry which is preliminary data.</text>
</comment>
<dbReference type="PRINTS" id="PR00032">
    <property type="entry name" value="HTHARAC"/>
</dbReference>
<dbReference type="PROSITE" id="PS00041">
    <property type="entry name" value="HTH_ARAC_FAMILY_1"/>
    <property type="match status" value="1"/>
</dbReference>
<dbReference type="InterPro" id="IPR020449">
    <property type="entry name" value="Tscrpt_reg_AraC-type_HTH"/>
</dbReference>
<keyword evidence="1" id="KW-0805">Transcription regulation</keyword>
<keyword evidence="2" id="KW-0238">DNA-binding</keyword>
<proteinExistence type="predicted"/>
<dbReference type="RefSeq" id="WP_229535152.1">
    <property type="nucleotide sequence ID" value="NZ_JAJHJB010000013.1"/>
</dbReference>
<dbReference type="InterPro" id="IPR018062">
    <property type="entry name" value="HTH_AraC-typ_CS"/>
</dbReference>
<reference evidence="5" key="1">
    <citation type="submission" date="2021-11" db="EMBL/GenBank/DDBJ databases">
        <title>Description of a new species Pelosinus isolated from the bottom sediments of Lake Baikal.</title>
        <authorList>
            <person name="Zakharyuk A."/>
        </authorList>
    </citation>
    <scope>NUCLEOTIDE SEQUENCE</scope>
    <source>
        <strain evidence="5">Bkl1</strain>
    </source>
</reference>
<evidence type="ECO:0000313" key="6">
    <source>
        <dbReference type="Proteomes" id="UP001165492"/>
    </source>
</evidence>
<dbReference type="InterPro" id="IPR018060">
    <property type="entry name" value="HTH_AraC"/>
</dbReference>
<dbReference type="SUPFAM" id="SSF46689">
    <property type="entry name" value="Homeodomain-like"/>
    <property type="match status" value="2"/>
</dbReference>
<dbReference type="InterPro" id="IPR009057">
    <property type="entry name" value="Homeodomain-like_sf"/>
</dbReference>